<accession>A0AAV7KYZ0</accession>
<dbReference type="EMBL" id="JANPWB010000016">
    <property type="protein sequence ID" value="KAJ1084646.1"/>
    <property type="molecule type" value="Genomic_DNA"/>
</dbReference>
<evidence type="ECO:0000256" key="1">
    <source>
        <dbReference type="SAM" id="MobiDB-lite"/>
    </source>
</evidence>
<gene>
    <name evidence="2" type="ORF">NDU88_004792</name>
</gene>
<feature type="compositionally biased region" description="Basic and acidic residues" evidence="1">
    <location>
        <begin position="32"/>
        <end position="44"/>
    </location>
</feature>
<sequence length="117" mass="12813">MEEDHAAEQQDDLESMIAHMRAEALKRGKDWLCAKMEDESREPTEDTTSPPEKTPERAALPPQKPSRRRRAEGKQASNPTKKARVVIQNAEVEAAASPTEGGTSAPAEGEHISAIIK</sequence>
<organism evidence="2 3">
    <name type="scientific">Pleurodeles waltl</name>
    <name type="common">Iberian ribbed newt</name>
    <dbReference type="NCBI Taxonomy" id="8319"/>
    <lineage>
        <taxon>Eukaryota</taxon>
        <taxon>Metazoa</taxon>
        <taxon>Chordata</taxon>
        <taxon>Craniata</taxon>
        <taxon>Vertebrata</taxon>
        <taxon>Euteleostomi</taxon>
        <taxon>Amphibia</taxon>
        <taxon>Batrachia</taxon>
        <taxon>Caudata</taxon>
        <taxon>Salamandroidea</taxon>
        <taxon>Salamandridae</taxon>
        <taxon>Pleurodelinae</taxon>
        <taxon>Pleurodeles</taxon>
    </lineage>
</organism>
<comment type="caution">
    <text evidence="2">The sequence shown here is derived from an EMBL/GenBank/DDBJ whole genome shotgun (WGS) entry which is preliminary data.</text>
</comment>
<protein>
    <submittedName>
        <fullName evidence="2">Uncharacterized protein</fullName>
    </submittedName>
</protein>
<evidence type="ECO:0000313" key="3">
    <source>
        <dbReference type="Proteomes" id="UP001066276"/>
    </source>
</evidence>
<proteinExistence type="predicted"/>
<dbReference type="Proteomes" id="UP001066276">
    <property type="component" value="Chromosome 12"/>
</dbReference>
<keyword evidence="3" id="KW-1185">Reference proteome</keyword>
<feature type="region of interest" description="Disordered" evidence="1">
    <location>
        <begin position="32"/>
        <end position="117"/>
    </location>
</feature>
<evidence type="ECO:0000313" key="2">
    <source>
        <dbReference type="EMBL" id="KAJ1084646.1"/>
    </source>
</evidence>
<dbReference type="AlphaFoldDB" id="A0AAV7KYZ0"/>
<reference evidence="2" key="1">
    <citation type="journal article" date="2022" name="bioRxiv">
        <title>Sequencing and chromosome-scale assembly of the giantPleurodeles waltlgenome.</title>
        <authorList>
            <person name="Brown T."/>
            <person name="Elewa A."/>
            <person name="Iarovenko S."/>
            <person name="Subramanian E."/>
            <person name="Araus A.J."/>
            <person name="Petzold A."/>
            <person name="Susuki M."/>
            <person name="Suzuki K.-i.T."/>
            <person name="Hayashi T."/>
            <person name="Toyoda A."/>
            <person name="Oliveira C."/>
            <person name="Osipova E."/>
            <person name="Leigh N.D."/>
            <person name="Simon A."/>
            <person name="Yun M.H."/>
        </authorList>
    </citation>
    <scope>NUCLEOTIDE SEQUENCE</scope>
    <source>
        <strain evidence="2">20211129_DDA</strain>
        <tissue evidence="2">Liver</tissue>
    </source>
</reference>
<name>A0AAV7KYZ0_PLEWA</name>